<name>A0A068NV01_FIMGI</name>
<dbReference type="HOGENOM" id="CLU_2117409_0_0_0"/>
<dbReference type="STRING" id="661478.OP10G_3913"/>
<gene>
    <name evidence="1" type="ORF">OP10G_3913</name>
</gene>
<protein>
    <submittedName>
        <fullName evidence="1">Uncharacterized protein</fullName>
    </submittedName>
</protein>
<dbReference type="KEGG" id="fgi:OP10G_3913"/>
<dbReference type="RefSeq" id="WP_025228808.1">
    <property type="nucleotide sequence ID" value="NZ_CP007139.1"/>
</dbReference>
<accession>A0A068NV01</accession>
<evidence type="ECO:0000313" key="1">
    <source>
        <dbReference type="EMBL" id="AIE87281.1"/>
    </source>
</evidence>
<evidence type="ECO:0000313" key="2">
    <source>
        <dbReference type="Proteomes" id="UP000027982"/>
    </source>
</evidence>
<dbReference type="Proteomes" id="UP000027982">
    <property type="component" value="Chromosome"/>
</dbReference>
<sequence length="114" mass="12425">MTDNVQLCPVEHDGVPMTLNLHRISKELVALELRDHLPPIRSISFTPDMLQQVVSGELPSIESPDRQYGLSRVGDRVQIVFCDPEAGIHVACDVSPDDLMAAVAKVTGLGAFFS</sequence>
<dbReference type="AlphaFoldDB" id="A0A068NV01"/>
<proteinExistence type="predicted"/>
<keyword evidence="2" id="KW-1185">Reference proteome</keyword>
<reference evidence="1 2" key="1">
    <citation type="journal article" date="2014" name="PLoS ONE">
        <title>The first complete genome sequence of the class fimbriimonadia in the phylum armatimonadetes.</title>
        <authorList>
            <person name="Hu Z.Y."/>
            <person name="Wang Y.Z."/>
            <person name="Im W.T."/>
            <person name="Wang S.Y."/>
            <person name="Zhao G.P."/>
            <person name="Zheng H.J."/>
            <person name="Quan Z.X."/>
        </authorList>
    </citation>
    <scope>NUCLEOTIDE SEQUENCE [LARGE SCALE GENOMIC DNA]</scope>
    <source>
        <strain evidence="1">Gsoil 348</strain>
    </source>
</reference>
<dbReference type="EMBL" id="CP007139">
    <property type="protein sequence ID" value="AIE87281.1"/>
    <property type="molecule type" value="Genomic_DNA"/>
</dbReference>
<organism evidence="1 2">
    <name type="scientific">Fimbriimonas ginsengisoli Gsoil 348</name>
    <dbReference type="NCBI Taxonomy" id="661478"/>
    <lineage>
        <taxon>Bacteria</taxon>
        <taxon>Bacillati</taxon>
        <taxon>Armatimonadota</taxon>
        <taxon>Fimbriimonadia</taxon>
        <taxon>Fimbriimonadales</taxon>
        <taxon>Fimbriimonadaceae</taxon>
        <taxon>Fimbriimonas</taxon>
    </lineage>
</organism>